<feature type="region of interest" description="Disordered" evidence="1">
    <location>
        <begin position="40"/>
        <end position="62"/>
    </location>
</feature>
<evidence type="ECO:0000256" key="1">
    <source>
        <dbReference type="SAM" id="MobiDB-lite"/>
    </source>
</evidence>
<dbReference type="Proteomes" id="UP000324222">
    <property type="component" value="Unassembled WGS sequence"/>
</dbReference>
<sequence length="131" mass="14060">MNIEVPLISHSQMGCCGTAELQCSGERRGSAVGCHASGFHAVKNGHHTHPSDQQSPLRQRGETKHLHVTVGRVAHGSSGVAHSGADDSLSGTKLGLRKPKSCHSESSLLGRYVGLQKFSRPHPQARRREKV</sequence>
<name>A0A5B7DSP7_PORTR</name>
<dbReference type="AlphaFoldDB" id="A0A5B7DSP7"/>
<protein>
    <submittedName>
        <fullName evidence="2">Uncharacterized protein</fullName>
    </submittedName>
</protein>
<keyword evidence="3" id="KW-1185">Reference proteome</keyword>
<gene>
    <name evidence="2" type="ORF">E2C01_017024</name>
</gene>
<comment type="caution">
    <text evidence="2">The sequence shown here is derived from an EMBL/GenBank/DDBJ whole genome shotgun (WGS) entry which is preliminary data.</text>
</comment>
<proteinExistence type="predicted"/>
<evidence type="ECO:0000313" key="3">
    <source>
        <dbReference type="Proteomes" id="UP000324222"/>
    </source>
</evidence>
<dbReference type="EMBL" id="VSRR010001271">
    <property type="protein sequence ID" value="MPC23956.1"/>
    <property type="molecule type" value="Genomic_DNA"/>
</dbReference>
<accession>A0A5B7DSP7</accession>
<organism evidence="2 3">
    <name type="scientific">Portunus trituberculatus</name>
    <name type="common">Swimming crab</name>
    <name type="synonym">Neptunus trituberculatus</name>
    <dbReference type="NCBI Taxonomy" id="210409"/>
    <lineage>
        <taxon>Eukaryota</taxon>
        <taxon>Metazoa</taxon>
        <taxon>Ecdysozoa</taxon>
        <taxon>Arthropoda</taxon>
        <taxon>Crustacea</taxon>
        <taxon>Multicrustacea</taxon>
        <taxon>Malacostraca</taxon>
        <taxon>Eumalacostraca</taxon>
        <taxon>Eucarida</taxon>
        <taxon>Decapoda</taxon>
        <taxon>Pleocyemata</taxon>
        <taxon>Brachyura</taxon>
        <taxon>Eubrachyura</taxon>
        <taxon>Portunoidea</taxon>
        <taxon>Portunidae</taxon>
        <taxon>Portuninae</taxon>
        <taxon>Portunus</taxon>
    </lineage>
</organism>
<feature type="region of interest" description="Disordered" evidence="1">
    <location>
        <begin position="75"/>
        <end position="102"/>
    </location>
</feature>
<evidence type="ECO:0000313" key="2">
    <source>
        <dbReference type="EMBL" id="MPC23956.1"/>
    </source>
</evidence>
<reference evidence="2 3" key="1">
    <citation type="submission" date="2019-05" db="EMBL/GenBank/DDBJ databases">
        <title>Another draft genome of Portunus trituberculatus and its Hox gene families provides insights of decapod evolution.</title>
        <authorList>
            <person name="Jeong J.-H."/>
            <person name="Song I."/>
            <person name="Kim S."/>
            <person name="Choi T."/>
            <person name="Kim D."/>
            <person name="Ryu S."/>
            <person name="Kim W."/>
        </authorList>
    </citation>
    <scope>NUCLEOTIDE SEQUENCE [LARGE SCALE GENOMIC DNA]</scope>
    <source>
        <tissue evidence="2">Muscle</tissue>
    </source>
</reference>